<dbReference type="Pfam" id="PF08547">
    <property type="entry name" value="CIA30"/>
    <property type="match status" value="1"/>
</dbReference>
<name>A0A5C5X860_9PLAN</name>
<dbReference type="Proteomes" id="UP000317243">
    <property type="component" value="Unassembled WGS sequence"/>
</dbReference>
<dbReference type="PANTHER" id="PTHR13194:SF19">
    <property type="entry name" value="NAD(P)-BINDING ROSSMANN-FOLD SUPERFAMILY PROTEIN"/>
    <property type="match status" value="1"/>
</dbReference>
<dbReference type="InterPro" id="IPR008979">
    <property type="entry name" value="Galactose-bd-like_sf"/>
</dbReference>
<keyword evidence="5" id="KW-1185">Reference proteome</keyword>
<sequence precursor="true">MILRVMFALFCFAATTLRAEEVNRMLFDFDADDAVKTWQTVNDGVMGGRSVGQFKITEDNTMQFFGTLSLENNGGFASVRTRATNLNLTEGEELILRVRGDGRRYSMNLYVPRRRVAFSYRASFETKKDEWTEIRLPLDDFVATSFGRVVKNQKLDPTEVNGLGILLGDKKAGPFKLGVEWVKVGNARGDTFKVQCEGTYQRHLQGICNDEEAIYWSFTTTLVKTDMKGKFLKKVSVANHHGDLCFHEGKLYVAVNLGKFNAPKGNADSWVYVYDAATLQELTRHETQEVFHGAGGIGYRDEQFFVVGGLPDGVAENYVYEYDSDFKFVKKHVIKSGHTHLGIQTATFAHDRWWFGCYGDPTVLLVTDPKFQMKGRYALDCSLGIVGMSGNRLLVGSGRCEKDKGCTGGGKIAFPDEQAGYKFDQKEKETQ</sequence>
<keyword evidence="2" id="KW-0732">Signal</keyword>
<dbReference type="EMBL" id="SIHI01000001">
    <property type="protein sequence ID" value="TWT58325.1"/>
    <property type="molecule type" value="Genomic_DNA"/>
</dbReference>
<dbReference type="AlphaFoldDB" id="A0A5C5X860"/>
<gene>
    <name evidence="4" type="ORF">KOR42_16990</name>
</gene>
<dbReference type="PANTHER" id="PTHR13194">
    <property type="entry name" value="COMPLEX I INTERMEDIATE-ASSOCIATED PROTEIN 30"/>
    <property type="match status" value="1"/>
</dbReference>
<dbReference type="SUPFAM" id="SSF49785">
    <property type="entry name" value="Galactose-binding domain-like"/>
    <property type="match status" value="1"/>
</dbReference>
<comment type="similarity">
    <text evidence="1">Belongs to the CIA30 family.</text>
</comment>
<proteinExistence type="inferred from homology"/>
<accession>A0A5C5X860</accession>
<comment type="caution">
    <text evidence="4">The sequence shown here is derived from an EMBL/GenBank/DDBJ whole genome shotgun (WGS) entry which is preliminary data.</text>
</comment>
<evidence type="ECO:0000313" key="4">
    <source>
        <dbReference type="EMBL" id="TWT58325.1"/>
    </source>
</evidence>
<dbReference type="InterPro" id="IPR013857">
    <property type="entry name" value="NADH-UbQ_OxRdtase-assoc_prot30"/>
</dbReference>
<organism evidence="4 5">
    <name type="scientific">Thalassoglobus neptunius</name>
    <dbReference type="NCBI Taxonomy" id="1938619"/>
    <lineage>
        <taxon>Bacteria</taxon>
        <taxon>Pseudomonadati</taxon>
        <taxon>Planctomycetota</taxon>
        <taxon>Planctomycetia</taxon>
        <taxon>Planctomycetales</taxon>
        <taxon>Planctomycetaceae</taxon>
        <taxon>Thalassoglobus</taxon>
    </lineage>
</organism>
<reference evidence="4 5" key="1">
    <citation type="submission" date="2019-02" db="EMBL/GenBank/DDBJ databases">
        <title>Deep-cultivation of Planctomycetes and their phenomic and genomic characterization uncovers novel biology.</title>
        <authorList>
            <person name="Wiegand S."/>
            <person name="Jogler M."/>
            <person name="Boedeker C."/>
            <person name="Pinto D."/>
            <person name="Vollmers J."/>
            <person name="Rivas-Marin E."/>
            <person name="Kohn T."/>
            <person name="Peeters S.H."/>
            <person name="Heuer A."/>
            <person name="Rast P."/>
            <person name="Oberbeckmann S."/>
            <person name="Bunk B."/>
            <person name="Jeske O."/>
            <person name="Meyerdierks A."/>
            <person name="Storesund J.E."/>
            <person name="Kallscheuer N."/>
            <person name="Luecker S."/>
            <person name="Lage O.M."/>
            <person name="Pohl T."/>
            <person name="Merkel B.J."/>
            <person name="Hornburger P."/>
            <person name="Mueller R.-W."/>
            <person name="Bruemmer F."/>
            <person name="Labrenz M."/>
            <person name="Spormann A.M."/>
            <person name="Op Den Camp H."/>
            <person name="Overmann J."/>
            <person name="Amann R."/>
            <person name="Jetten M.S.M."/>
            <person name="Mascher T."/>
            <person name="Medema M.H."/>
            <person name="Devos D.P."/>
            <person name="Kaster A.-K."/>
            <person name="Ovreas L."/>
            <person name="Rohde M."/>
            <person name="Galperin M.Y."/>
            <person name="Jogler C."/>
        </authorList>
    </citation>
    <scope>NUCLEOTIDE SEQUENCE [LARGE SCALE GENOMIC DNA]</scope>
    <source>
        <strain evidence="4 5">KOR42</strain>
    </source>
</reference>
<dbReference type="SUPFAM" id="SSF50998">
    <property type="entry name" value="Quinoprotein alcohol dehydrogenase-like"/>
    <property type="match status" value="1"/>
</dbReference>
<evidence type="ECO:0000256" key="2">
    <source>
        <dbReference type="SAM" id="SignalP"/>
    </source>
</evidence>
<feature type="domain" description="NADH:ubiquinone oxidoreductase intermediate-associated protein 30" evidence="3">
    <location>
        <begin position="27"/>
        <end position="179"/>
    </location>
</feature>
<protein>
    <submittedName>
        <fullName evidence="4">Complex I intermediate-associated protein 30 (CIA30)</fullName>
    </submittedName>
</protein>
<evidence type="ECO:0000256" key="1">
    <source>
        <dbReference type="ARBA" id="ARBA00007884"/>
    </source>
</evidence>
<feature type="chain" id="PRO_5022723165" evidence="2">
    <location>
        <begin position="20"/>
        <end position="431"/>
    </location>
</feature>
<dbReference type="InterPro" id="IPR039131">
    <property type="entry name" value="NDUFAF1"/>
</dbReference>
<feature type="signal peptide" evidence="2">
    <location>
        <begin position="1"/>
        <end position="19"/>
    </location>
</feature>
<evidence type="ECO:0000313" key="5">
    <source>
        <dbReference type="Proteomes" id="UP000317243"/>
    </source>
</evidence>
<dbReference type="InterPro" id="IPR011047">
    <property type="entry name" value="Quinoprotein_ADH-like_sf"/>
</dbReference>
<evidence type="ECO:0000259" key="3">
    <source>
        <dbReference type="Pfam" id="PF08547"/>
    </source>
</evidence>